<evidence type="ECO:0000256" key="2">
    <source>
        <dbReference type="SAM" id="MobiDB-lite"/>
    </source>
</evidence>
<dbReference type="AlphaFoldDB" id="A0A7D5R6H8"/>
<dbReference type="Pfam" id="PF22322">
    <property type="entry name" value="DUF6973"/>
    <property type="match status" value="1"/>
</dbReference>
<evidence type="ECO:0000259" key="3">
    <source>
        <dbReference type="Pfam" id="PF22322"/>
    </source>
</evidence>
<keyword evidence="5" id="KW-1185">Reference proteome</keyword>
<feature type="coiled-coil region" evidence="1">
    <location>
        <begin position="62"/>
        <end position="96"/>
    </location>
</feature>
<protein>
    <recommendedName>
        <fullName evidence="3">DUF6973 domain-containing protein</fullName>
    </recommendedName>
</protein>
<dbReference type="KEGG" id="nue:C5F50_02545"/>
<dbReference type="OrthoDB" id="142873at2157"/>
<feature type="compositionally biased region" description="Basic and acidic residues" evidence="2">
    <location>
        <begin position="221"/>
        <end position="247"/>
    </location>
</feature>
<feature type="region of interest" description="Disordered" evidence="2">
    <location>
        <begin position="221"/>
        <end position="265"/>
    </location>
</feature>
<dbReference type="InterPro" id="IPR054246">
    <property type="entry name" value="DUF6973"/>
</dbReference>
<dbReference type="Proteomes" id="UP000509478">
    <property type="component" value="Chromosome"/>
</dbReference>
<evidence type="ECO:0000256" key="1">
    <source>
        <dbReference type="SAM" id="Coils"/>
    </source>
</evidence>
<evidence type="ECO:0000313" key="4">
    <source>
        <dbReference type="EMBL" id="QLH06079.1"/>
    </source>
</evidence>
<reference evidence="4 5" key="1">
    <citation type="submission" date="2018-02" db="EMBL/GenBank/DDBJ databases">
        <title>Complete genome of Nitrosopumilus ureaphilus PS0.</title>
        <authorList>
            <person name="Qin W."/>
            <person name="Zheng Y."/>
            <person name="Stahl D.A."/>
        </authorList>
    </citation>
    <scope>NUCLEOTIDE SEQUENCE [LARGE SCALE GENOMIC DNA]</scope>
    <source>
        <strain evidence="4 5">PS0</strain>
    </source>
</reference>
<accession>A0A7D5R6H8</accession>
<keyword evidence="1" id="KW-0175">Coiled coil</keyword>
<gene>
    <name evidence="4" type="ORF">C5F50_02545</name>
</gene>
<evidence type="ECO:0000313" key="5">
    <source>
        <dbReference type="Proteomes" id="UP000509478"/>
    </source>
</evidence>
<dbReference type="EMBL" id="CP026995">
    <property type="protein sequence ID" value="QLH06079.1"/>
    <property type="molecule type" value="Genomic_DNA"/>
</dbReference>
<proteinExistence type="predicted"/>
<organism evidence="4 5">
    <name type="scientific">Nitrosopumilus ureiphilus</name>
    <dbReference type="NCBI Taxonomy" id="1470067"/>
    <lineage>
        <taxon>Archaea</taxon>
        <taxon>Nitrososphaerota</taxon>
        <taxon>Nitrososphaeria</taxon>
        <taxon>Nitrosopumilales</taxon>
        <taxon>Nitrosopumilaceae</taxon>
        <taxon>Nitrosopumilus</taxon>
    </lineage>
</organism>
<feature type="domain" description="DUF6973" evidence="3">
    <location>
        <begin position="160"/>
        <end position="250"/>
    </location>
</feature>
<dbReference type="GeneID" id="56066906"/>
<name>A0A7D5R6H8_9ARCH</name>
<sequence length="286" mass="32577">MNNKIFSNDDFSKEFNELSGQPQRAPPEIIADKKWESSGFIQNRIWALGEWIQVNKTTIRTKEELIVQLDEEIESCASKEEKRKLMKEKIELLESLSINLKERHAVNIGPLPTLSFINNFLQDSIPISNEHTSTIVSSYYSKYYGGYYGGGPNADEWWTSFWNPYDAYIANTKANQALKKTQEKFPSGGHNDDADAYRHALWNCLMARQIGASEAKKFGDAHENYDGNPENEKEMDLHNNKKGRDLATDPESVLGPPPAGERWQDKECSELVEKALNEGKLQTSPR</sequence>
<dbReference type="RefSeq" id="WP_179372141.1">
    <property type="nucleotide sequence ID" value="NZ_CP026995.1"/>
</dbReference>